<dbReference type="STRING" id="59196.RICGR_1307"/>
<name>A8PPI0_9COXI</name>
<dbReference type="InterPro" id="IPR010992">
    <property type="entry name" value="IHF-like_DNA-bd_dom_sf"/>
</dbReference>
<dbReference type="PANTHER" id="PTHR33175:SF3">
    <property type="entry name" value="DNA-BINDING PROTEIN HU-BETA"/>
    <property type="match status" value="1"/>
</dbReference>
<dbReference type="SUPFAM" id="SSF47729">
    <property type="entry name" value="IHF-like DNA-binding proteins"/>
    <property type="match status" value="1"/>
</dbReference>
<dbReference type="Proteomes" id="UP000054075">
    <property type="component" value="Unassembled WGS sequence"/>
</dbReference>
<dbReference type="InterPro" id="IPR020816">
    <property type="entry name" value="Histone-like_DNA-bd_CS"/>
</dbReference>
<gene>
    <name evidence="6" type="ORF">RICGR_1307</name>
</gene>
<organism evidence="6 7">
    <name type="scientific">Rickettsiella grylli</name>
    <dbReference type="NCBI Taxonomy" id="59196"/>
    <lineage>
        <taxon>Bacteria</taxon>
        <taxon>Pseudomonadati</taxon>
        <taxon>Pseudomonadota</taxon>
        <taxon>Gammaproteobacteria</taxon>
        <taxon>Legionellales</taxon>
        <taxon>Coxiellaceae</taxon>
        <taxon>Rickettsiella</taxon>
    </lineage>
</organism>
<evidence type="ECO:0000256" key="1">
    <source>
        <dbReference type="ARBA" id="ARBA00003819"/>
    </source>
</evidence>
<evidence type="ECO:0000256" key="2">
    <source>
        <dbReference type="ARBA" id="ARBA00010529"/>
    </source>
</evidence>
<dbReference type="GO" id="GO:0003677">
    <property type="term" value="F:DNA binding"/>
    <property type="evidence" value="ECO:0007669"/>
    <property type="project" value="UniProtKB-KW"/>
</dbReference>
<dbReference type="PRINTS" id="PR01727">
    <property type="entry name" value="DNABINDINGHU"/>
</dbReference>
<keyword evidence="3" id="KW-0226">DNA condensation</keyword>
<reference evidence="6" key="1">
    <citation type="submission" date="2006-04" db="EMBL/GenBank/DDBJ databases">
        <authorList>
            <person name="Seshadri R."/>
            <person name="Federici B.A."/>
        </authorList>
    </citation>
    <scope>NUCLEOTIDE SEQUENCE [LARGE SCALE GENOMIC DNA]</scope>
</reference>
<dbReference type="CDD" id="cd13831">
    <property type="entry name" value="HU"/>
    <property type="match status" value="1"/>
</dbReference>
<dbReference type="Pfam" id="PF00216">
    <property type="entry name" value="Bac_DNA_binding"/>
    <property type="match status" value="1"/>
</dbReference>
<comment type="function">
    <text evidence="1">Histone-like DNA-binding protein which is capable of wrapping DNA to stabilize it, and thus to prevent its denaturation under extreme environmental conditions.</text>
</comment>
<evidence type="ECO:0000313" key="7">
    <source>
        <dbReference type="Proteomes" id="UP000054075"/>
    </source>
</evidence>
<dbReference type="SMART" id="SM00411">
    <property type="entry name" value="BHL"/>
    <property type="match status" value="1"/>
</dbReference>
<dbReference type="AlphaFoldDB" id="A8PPI0"/>
<evidence type="ECO:0000256" key="5">
    <source>
        <dbReference type="RuleBase" id="RU003939"/>
    </source>
</evidence>
<comment type="caution">
    <text evidence="6">The sequence shown here is derived from an EMBL/GenBank/DDBJ whole genome shotgun (WGS) entry which is preliminary data.</text>
</comment>
<dbReference type="GO" id="GO:0030527">
    <property type="term" value="F:structural constituent of chromatin"/>
    <property type="evidence" value="ECO:0007669"/>
    <property type="project" value="InterPro"/>
</dbReference>
<dbReference type="PANTHER" id="PTHR33175">
    <property type="entry name" value="DNA-BINDING PROTEIN HU"/>
    <property type="match status" value="1"/>
</dbReference>
<sequence length="92" mass="9715">MNKSDLIDVIGEAAQIPKNVAGKTLEKILDSITKALCEGEDVSLVGFGALCVRHRKARTGRNPKTGESIPIKASNVVAFKAGKVLKDAVQKG</sequence>
<evidence type="ECO:0000313" key="6">
    <source>
        <dbReference type="EMBL" id="EDP47022.1"/>
    </source>
</evidence>
<dbReference type="InterPro" id="IPR000119">
    <property type="entry name" value="Hist_DNA-bd"/>
</dbReference>
<evidence type="ECO:0000256" key="3">
    <source>
        <dbReference type="ARBA" id="ARBA00023067"/>
    </source>
</evidence>
<dbReference type="eggNOG" id="COG0776">
    <property type="taxonomic scope" value="Bacteria"/>
</dbReference>
<proteinExistence type="inferred from homology"/>
<dbReference type="Gene3D" id="4.10.520.10">
    <property type="entry name" value="IHF-like DNA-binding proteins"/>
    <property type="match status" value="1"/>
</dbReference>
<comment type="similarity">
    <text evidence="2 5">Belongs to the bacterial histone-like protein family.</text>
</comment>
<protein>
    <submittedName>
        <fullName evidence="6">DNA-binding protein HU-beta</fullName>
    </submittedName>
</protein>
<evidence type="ECO:0000256" key="4">
    <source>
        <dbReference type="ARBA" id="ARBA00023125"/>
    </source>
</evidence>
<dbReference type="RefSeq" id="WP_006035984.1">
    <property type="nucleotide sequence ID" value="NZ_AAQJ02000001.1"/>
</dbReference>
<dbReference type="OrthoDB" id="9799835at2"/>
<keyword evidence="4 6" id="KW-0238">DNA-binding</keyword>
<dbReference type="PROSITE" id="PS00045">
    <property type="entry name" value="HISTONE_LIKE"/>
    <property type="match status" value="1"/>
</dbReference>
<dbReference type="EMBL" id="AAQJ02000001">
    <property type="protein sequence ID" value="EDP47022.1"/>
    <property type="molecule type" value="Genomic_DNA"/>
</dbReference>
<reference evidence="6" key="2">
    <citation type="submission" date="2007-10" db="EMBL/GenBank/DDBJ databases">
        <authorList>
            <person name="Myers G.S."/>
        </authorList>
    </citation>
    <scope>NUCLEOTIDE SEQUENCE [LARGE SCALE GENOMIC DNA]</scope>
</reference>
<accession>A8PPI0</accession>
<keyword evidence="7" id="KW-1185">Reference proteome</keyword>
<dbReference type="GO" id="GO:0030261">
    <property type="term" value="P:chromosome condensation"/>
    <property type="evidence" value="ECO:0007669"/>
    <property type="project" value="UniProtKB-KW"/>
</dbReference>
<dbReference type="GO" id="GO:0005829">
    <property type="term" value="C:cytosol"/>
    <property type="evidence" value="ECO:0007669"/>
    <property type="project" value="TreeGrafter"/>
</dbReference>